<name>A0A5N6D357_ASPPA</name>
<evidence type="ECO:0000313" key="1">
    <source>
        <dbReference type="EMBL" id="KAB8199674.1"/>
    </source>
</evidence>
<dbReference type="Proteomes" id="UP000326532">
    <property type="component" value="Unassembled WGS sequence"/>
</dbReference>
<dbReference type="VEuPathDB" id="FungiDB:BDV34DRAFT_206292"/>
<reference evidence="1 2" key="1">
    <citation type="submission" date="2019-04" db="EMBL/GenBank/DDBJ databases">
        <title>Fungal friends and foes A comparative genomics study of 23 Aspergillus species from section Flavi.</title>
        <authorList>
            <consortium name="DOE Joint Genome Institute"/>
            <person name="Kjaerbolling I."/>
            <person name="Vesth T.C."/>
            <person name="Frisvad J.C."/>
            <person name="Nybo J.L."/>
            <person name="Theobald S."/>
            <person name="Kildgaard S."/>
            <person name="Petersen T.I."/>
            <person name="Kuo A."/>
            <person name="Sato A."/>
            <person name="Lyhne E.K."/>
            <person name="Kogle M.E."/>
            <person name="Wiebenga A."/>
            <person name="Kun R.S."/>
            <person name="Lubbers R.J."/>
            <person name="Makela M.R."/>
            <person name="Barry K."/>
            <person name="Chovatia M."/>
            <person name="Clum A."/>
            <person name="Daum C."/>
            <person name="Haridas S."/>
            <person name="He G."/>
            <person name="LaButti K."/>
            <person name="Lipzen A."/>
            <person name="Mondo S."/>
            <person name="Pangilinan J."/>
            <person name="Riley R."/>
            <person name="Salamov A."/>
            <person name="Simmons B.A."/>
            <person name="Magnuson J.K."/>
            <person name="Henrissat B."/>
            <person name="Mortensen U.H."/>
            <person name="Larsen T.O."/>
            <person name="De vries R.P."/>
            <person name="Grigoriev I.V."/>
            <person name="Machida M."/>
            <person name="Baker S.E."/>
            <person name="Andersen M.R."/>
        </authorList>
    </citation>
    <scope>NUCLEOTIDE SEQUENCE [LARGE SCALE GENOMIC DNA]</scope>
    <source>
        <strain evidence="1 2">CBS 117618</strain>
    </source>
</reference>
<protein>
    <recommendedName>
        <fullName evidence="3">GAG-pre-integrase domain-containing protein</fullName>
    </recommendedName>
</protein>
<keyword evidence="2" id="KW-1185">Reference proteome</keyword>
<evidence type="ECO:0000313" key="2">
    <source>
        <dbReference type="Proteomes" id="UP000326532"/>
    </source>
</evidence>
<sequence length="53" mass="5970">MVLLRAKTVCQVKYIMDGDSFLLYHKRIAHLGLTSVSLYGSVIRYGVPQVVTE</sequence>
<accession>A0A5N6D357</accession>
<gene>
    <name evidence="1" type="ORF">BDV34DRAFT_206292</name>
</gene>
<proteinExistence type="predicted"/>
<evidence type="ECO:0008006" key="3">
    <source>
        <dbReference type="Google" id="ProtNLM"/>
    </source>
</evidence>
<organism evidence="1 2">
    <name type="scientific">Aspergillus parasiticus</name>
    <dbReference type="NCBI Taxonomy" id="5067"/>
    <lineage>
        <taxon>Eukaryota</taxon>
        <taxon>Fungi</taxon>
        <taxon>Dikarya</taxon>
        <taxon>Ascomycota</taxon>
        <taxon>Pezizomycotina</taxon>
        <taxon>Eurotiomycetes</taxon>
        <taxon>Eurotiomycetidae</taxon>
        <taxon>Eurotiales</taxon>
        <taxon>Aspergillaceae</taxon>
        <taxon>Aspergillus</taxon>
        <taxon>Aspergillus subgen. Circumdati</taxon>
    </lineage>
</organism>
<dbReference type="EMBL" id="ML735066">
    <property type="protein sequence ID" value="KAB8199674.1"/>
    <property type="molecule type" value="Genomic_DNA"/>
</dbReference>
<dbReference type="AlphaFoldDB" id="A0A5N6D357"/>